<dbReference type="InterPro" id="IPR003583">
    <property type="entry name" value="Hlx-hairpin-Hlx_DNA-bd_motif"/>
</dbReference>
<evidence type="ECO:0000256" key="3">
    <source>
        <dbReference type="HAMAP-Rule" id="MF_00031"/>
    </source>
</evidence>
<dbReference type="InterPro" id="IPR013849">
    <property type="entry name" value="DNA_helicase_Holl-junc_RuvA_I"/>
</dbReference>
<comment type="function">
    <text evidence="3">The RuvA-RuvB-RuvC complex processes Holliday junction (HJ) DNA during genetic recombination and DNA repair, while the RuvA-RuvB complex plays an important role in the rescue of blocked DNA replication forks via replication fork reversal (RFR). RuvA specifically binds to HJ cruciform DNA, conferring on it an open structure. The RuvB hexamer acts as an ATP-dependent pump, pulling dsDNA into and through the RuvAB complex. HJ branch migration allows RuvC to scan DNA until it finds its consensus sequence, where it cleaves and resolves the cruciform DNA.</text>
</comment>
<protein>
    <recommendedName>
        <fullName evidence="3">Holliday junction branch migration complex subunit RuvA</fullName>
    </recommendedName>
</protein>
<keyword evidence="3" id="KW-0233">DNA recombination</keyword>
<keyword evidence="1 3" id="KW-0227">DNA damage</keyword>
<dbReference type="NCBIfam" id="TIGR00084">
    <property type="entry name" value="ruvA"/>
    <property type="match status" value="1"/>
</dbReference>
<evidence type="ECO:0000259" key="4">
    <source>
        <dbReference type="SMART" id="SM00278"/>
    </source>
</evidence>
<keyword evidence="6" id="KW-1185">Reference proteome</keyword>
<dbReference type="GO" id="GO:0003678">
    <property type="term" value="F:DNA helicase activity"/>
    <property type="evidence" value="ECO:0007669"/>
    <property type="project" value="UniProtKB-EC"/>
</dbReference>
<dbReference type="GO" id="GO:0016787">
    <property type="term" value="F:hydrolase activity"/>
    <property type="evidence" value="ECO:0007669"/>
    <property type="project" value="UniProtKB-KW"/>
</dbReference>
<organism evidence="5 6">
    <name type="scientific">Enterococcus alishanensis</name>
    <dbReference type="NCBI Taxonomy" id="1303817"/>
    <lineage>
        <taxon>Bacteria</taxon>
        <taxon>Bacillati</taxon>
        <taxon>Bacillota</taxon>
        <taxon>Bacilli</taxon>
        <taxon>Lactobacillales</taxon>
        <taxon>Enterococcaceae</taxon>
        <taxon>Enterococcus</taxon>
    </lineage>
</organism>
<reference evidence="5 6" key="1">
    <citation type="submission" date="2021-06" db="EMBL/GenBank/DDBJ databases">
        <title>Enterococcus alishanensis sp. nov., a novel lactic acid bacterium isolated from fresh coffee beans.</title>
        <authorList>
            <person name="Chen Y.-S."/>
        </authorList>
    </citation>
    <scope>NUCLEOTIDE SEQUENCE [LARGE SCALE GENOMIC DNA]</scope>
    <source>
        <strain evidence="5 6">ALS3</strain>
    </source>
</reference>
<feature type="domain" description="Helix-hairpin-helix DNA-binding motif class 1" evidence="4">
    <location>
        <begin position="72"/>
        <end position="91"/>
    </location>
</feature>
<feature type="domain" description="Helix-hairpin-helix DNA-binding motif class 1" evidence="4">
    <location>
        <begin position="107"/>
        <end position="126"/>
    </location>
</feature>
<comment type="caution">
    <text evidence="5">The sequence shown here is derived from an EMBL/GenBank/DDBJ whole genome shotgun (WGS) entry which is preliminary data.</text>
</comment>
<evidence type="ECO:0000313" key="5">
    <source>
        <dbReference type="EMBL" id="MBV7391780.1"/>
    </source>
</evidence>
<dbReference type="Pfam" id="PF07499">
    <property type="entry name" value="RuvA_C"/>
    <property type="match status" value="1"/>
</dbReference>
<dbReference type="RefSeq" id="WP_218326991.1">
    <property type="nucleotide sequence ID" value="NZ_JAHUZB010000006.1"/>
</dbReference>
<comment type="subcellular location">
    <subcellularLocation>
        <location evidence="3">Cytoplasm</location>
    </subcellularLocation>
</comment>
<keyword evidence="5" id="KW-0378">Hydrolase</keyword>
<evidence type="ECO:0000256" key="2">
    <source>
        <dbReference type="ARBA" id="ARBA00023204"/>
    </source>
</evidence>
<feature type="region of interest" description="Domain III" evidence="3">
    <location>
        <begin position="145"/>
        <end position="195"/>
    </location>
</feature>
<keyword evidence="3" id="KW-0963">Cytoplasm</keyword>
<sequence>MYEYITGKLTAITPSYVVIEVNGLGYLIYLANPYRYTGKLEQVVTIYLQQIVREDAQLLYGFEDLAEKQLFLRLVSVSGIGPKSALAILANDDQQGLIGAVEAGDITYLTKFPGVGKKTANQIVLDLKGKLAELLDDSQLFMKMTGNDLEEAMEALAALGYSAKEIAKVQKVLEKEELSGTDEYLRQALKLMMKK</sequence>
<proteinExistence type="inferred from homology"/>
<keyword evidence="3" id="KW-0238">DNA-binding</keyword>
<name>A0ABS6TFV2_9ENTE</name>
<comment type="subunit">
    <text evidence="3">Homotetramer. Forms an RuvA(8)-RuvB(12)-Holliday junction (HJ) complex. HJ DNA is sandwiched between 2 RuvA tetramers; dsDNA enters through RuvA and exits via RuvB. An RuvB hexamer assembles on each DNA strand where it exits the tetramer. Each RuvB hexamer is contacted by two RuvA subunits (via domain III) on 2 adjacent RuvB subunits; this complex drives branch migration. In the full resolvosome a probable DNA-RuvA(4)-RuvB(12)-RuvC(2) complex forms which resolves the HJ.</text>
</comment>
<dbReference type="Pfam" id="PF14520">
    <property type="entry name" value="HHH_5"/>
    <property type="match status" value="1"/>
</dbReference>
<dbReference type="SMART" id="SM00278">
    <property type="entry name" value="HhH1"/>
    <property type="match status" value="2"/>
</dbReference>
<dbReference type="InterPro" id="IPR000085">
    <property type="entry name" value="RuvA"/>
</dbReference>
<dbReference type="CDD" id="cd14332">
    <property type="entry name" value="UBA_RuvA_C"/>
    <property type="match status" value="1"/>
</dbReference>
<gene>
    <name evidence="3 5" type="primary">ruvA</name>
    <name evidence="5" type="ORF">KUA55_13915</name>
</gene>
<keyword evidence="2 3" id="KW-0234">DNA repair</keyword>
<comment type="caution">
    <text evidence="3">Lacks conserved residue(s) required for the propagation of feature annotation.</text>
</comment>
<dbReference type="HAMAP" id="MF_00031">
    <property type="entry name" value="DNA_HJ_migration_RuvA"/>
    <property type="match status" value="1"/>
</dbReference>
<dbReference type="EMBL" id="JAHUZB010000006">
    <property type="protein sequence ID" value="MBV7391780.1"/>
    <property type="molecule type" value="Genomic_DNA"/>
</dbReference>
<comment type="domain">
    <text evidence="3">Has three domains with a flexible linker between the domains II and III and assumes an 'L' shape. Domain III is highly mobile and contacts RuvB.</text>
</comment>
<evidence type="ECO:0000256" key="1">
    <source>
        <dbReference type="ARBA" id="ARBA00022763"/>
    </source>
</evidence>
<dbReference type="Proteomes" id="UP000774130">
    <property type="component" value="Unassembled WGS sequence"/>
</dbReference>
<comment type="similarity">
    <text evidence="3">Belongs to the RuvA family.</text>
</comment>
<dbReference type="InterPro" id="IPR011114">
    <property type="entry name" value="RuvA_C"/>
</dbReference>
<accession>A0ABS6TFV2</accession>
<evidence type="ECO:0000313" key="6">
    <source>
        <dbReference type="Proteomes" id="UP000774130"/>
    </source>
</evidence>
<dbReference type="Pfam" id="PF01330">
    <property type="entry name" value="RuvA_N"/>
    <property type="match status" value="1"/>
</dbReference>